<evidence type="ECO:0000256" key="3">
    <source>
        <dbReference type="ARBA" id="ARBA00023274"/>
    </source>
</evidence>
<comment type="similarity">
    <text evidence="1 4">Belongs to the universal ribosomal protein uS10 family.</text>
</comment>
<feature type="domain" description="Small ribosomal subunit protein uS10" evidence="5">
    <location>
        <begin position="6"/>
        <end position="100"/>
    </location>
</feature>
<evidence type="ECO:0000313" key="6">
    <source>
        <dbReference type="EMBL" id="UWD34288.1"/>
    </source>
</evidence>
<name>A0ABY5TUF8_9BACT</name>
<dbReference type="Proteomes" id="UP001058364">
    <property type="component" value="Chromosome"/>
</dbReference>
<dbReference type="SUPFAM" id="SSF54999">
    <property type="entry name" value="Ribosomal protein S10"/>
    <property type="match status" value="1"/>
</dbReference>
<protein>
    <recommendedName>
        <fullName evidence="4">Small ribosomal subunit protein uS10</fullName>
    </recommendedName>
</protein>
<dbReference type="HAMAP" id="MF_00508">
    <property type="entry name" value="Ribosomal_uS10"/>
    <property type="match status" value="1"/>
</dbReference>
<dbReference type="SMART" id="SM01403">
    <property type="entry name" value="Ribosomal_S10"/>
    <property type="match status" value="1"/>
</dbReference>
<dbReference type="InterPro" id="IPR036838">
    <property type="entry name" value="Ribosomal_uS10_dom_sf"/>
</dbReference>
<dbReference type="PRINTS" id="PR00971">
    <property type="entry name" value="RIBOSOMALS10"/>
</dbReference>
<dbReference type="EMBL" id="CP103423">
    <property type="protein sequence ID" value="UWD34288.1"/>
    <property type="molecule type" value="Genomic_DNA"/>
</dbReference>
<evidence type="ECO:0000256" key="2">
    <source>
        <dbReference type="ARBA" id="ARBA00022980"/>
    </source>
</evidence>
<evidence type="ECO:0000313" key="7">
    <source>
        <dbReference type="Proteomes" id="UP001058364"/>
    </source>
</evidence>
<dbReference type="Gene3D" id="3.30.70.600">
    <property type="entry name" value="Ribosomal protein S10 domain"/>
    <property type="match status" value="1"/>
</dbReference>
<dbReference type="InterPro" id="IPR001848">
    <property type="entry name" value="Ribosomal_uS10"/>
</dbReference>
<evidence type="ECO:0000256" key="1">
    <source>
        <dbReference type="ARBA" id="ARBA00007102"/>
    </source>
</evidence>
<dbReference type="Pfam" id="PF00338">
    <property type="entry name" value="Ribosomal_S10"/>
    <property type="match status" value="1"/>
</dbReference>
<proteinExistence type="inferred from homology"/>
<keyword evidence="7" id="KW-1185">Reference proteome</keyword>
<comment type="subunit">
    <text evidence="4">Part of the 30S ribosomal subunit.</text>
</comment>
<accession>A0ABY5TUF8</accession>
<dbReference type="GO" id="GO:0005840">
    <property type="term" value="C:ribosome"/>
    <property type="evidence" value="ECO:0007669"/>
    <property type="project" value="UniProtKB-KW"/>
</dbReference>
<gene>
    <name evidence="4 6" type="primary">rpsJ</name>
    <name evidence="6" type="ORF">NX772_00450</name>
</gene>
<reference evidence="6" key="1">
    <citation type="submission" date="2022-08" db="EMBL/GenBank/DDBJ databases">
        <title>Complete genome sequence of Mycoplasma molare type strain H 542.</title>
        <authorList>
            <person name="Spergser J."/>
        </authorList>
    </citation>
    <scope>NUCLEOTIDE SEQUENCE</scope>
    <source>
        <strain evidence="6">H 542</strain>
    </source>
</reference>
<dbReference type="InterPro" id="IPR027486">
    <property type="entry name" value="Ribosomal_uS10_dom"/>
</dbReference>
<comment type="function">
    <text evidence="4">Involved in the binding of tRNA to the ribosomes.</text>
</comment>
<evidence type="ECO:0000259" key="5">
    <source>
        <dbReference type="SMART" id="SM01403"/>
    </source>
</evidence>
<sequence length="102" mass="11698">MNDKLKIKLKAFDHKIVDSASLKLVNLLKELKVKFSGPVPLPTKREVFTILRSVHVNKTSREQFESRTHQRLIIISNVSKEALDKIKRLELPIGAQILLDTK</sequence>
<evidence type="ECO:0000256" key="4">
    <source>
        <dbReference type="HAMAP-Rule" id="MF_00508"/>
    </source>
</evidence>
<dbReference type="PANTHER" id="PTHR11700">
    <property type="entry name" value="30S RIBOSOMAL PROTEIN S10 FAMILY MEMBER"/>
    <property type="match status" value="1"/>
</dbReference>
<dbReference type="NCBIfam" id="TIGR01049">
    <property type="entry name" value="rpsJ_bact"/>
    <property type="match status" value="1"/>
</dbReference>
<dbReference type="RefSeq" id="WP_027123491.1">
    <property type="nucleotide sequence ID" value="NZ_CP103423.1"/>
</dbReference>
<organism evidence="6 7">
    <name type="scientific">Mesomycoplasma molare</name>
    <dbReference type="NCBI Taxonomy" id="171288"/>
    <lineage>
        <taxon>Bacteria</taxon>
        <taxon>Bacillati</taxon>
        <taxon>Mycoplasmatota</taxon>
        <taxon>Mycoplasmoidales</taxon>
        <taxon>Metamycoplasmataceae</taxon>
        <taxon>Mesomycoplasma</taxon>
    </lineage>
</organism>
<keyword evidence="2 4" id="KW-0689">Ribosomal protein</keyword>
<keyword evidence="3 4" id="KW-0687">Ribonucleoprotein</keyword>
<dbReference type="NCBIfam" id="NF001861">
    <property type="entry name" value="PRK00596.1"/>
    <property type="match status" value="1"/>
</dbReference>